<dbReference type="PIRSF" id="PIRSF015897">
    <property type="entry name" value="PRIB5"/>
    <property type="match status" value="1"/>
</dbReference>
<name>A0AA41RRY9_PAPNU</name>
<dbReference type="PANTHER" id="PTHR16469:SF27">
    <property type="entry name" value="UBIQUITIN-ASSOCIATED AND SH3 DOMAIN-CONTAINING BA-RELATED"/>
    <property type="match status" value="1"/>
</dbReference>
<sequence>MGWCFSCVNSLSNKEKIQIDDGLNQGSASMAESQDFNRVIPSDSNNGEQIQHIVVMRHGDRIDNVEPLWISTAKRPFDPPLAEPGKVRAFCTGRKLRNNLDFPIHRIFVSPFRRCIQTASEVISGLCAVNDDPLEMTSDNIEIDPSKVKVSIEFGLCEILNREAMGLDTAPGNWGFDVSELESLLPAGTVDNSVVPVYKEMPQWEESVTEGRTRYLQVVRALADKFPSENLLFVTHGEAIGAVISSLMKDTTVYGVEYCAYTQPKRRVSFKSNGTFTAGNFEIVALLDQFGVSFCPTSQLSL</sequence>
<dbReference type="CDD" id="cd07067">
    <property type="entry name" value="HP_PGM_like"/>
    <property type="match status" value="1"/>
</dbReference>
<dbReference type="Pfam" id="PF00300">
    <property type="entry name" value="His_Phos_1"/>
    <property type="match status" value="2"/>
</dbReference>
<dbReference type="SMART" id="SM00855">
    <property type="entry name" value="PGAM"/>
    <property type="match status" value="1"/>
</dbReference>
<evidence type="ECO:0000313" key="1">
    <source>
        <dbReference type="EMBL" id="MCL7023457.1"/>
    </source>
</evidence>
<dbReference type="InterPro" id="IPR029033">
    <property type="entry name" value="His_PPase_superfam"/>
</dbReference>
<dbReference type="AlphaFoldDB" id="A0AA41RRY9"/>
<proteinExistence type="predicted"/>
<evidence type="ECO:0000313" key="2">
    <source>
        <dbReference type="Proteomes" id="UP001177140"/>
    </source>
</evidence>
<gene>
    <name evidence="1" type="ORF">MKW94_019217</name>
</gene>
<dbReference type="EMBL" id="JAJJMA010022354">
    <property type="protein sequence ID" value="MCL7023457.1"/>
    <property type="molecule type" value="Genomic_DNA"/>
</dbReference>
<protein>
    <recommendedName>
        <fullName evidence="3">Phosphoglycerate mutase family protein</fullName>
    </recommendedName>
</protein>
<dbReference type="InterPro" id="IPR012398">
    <property type="entry name" value="PRIB5"/>
</dbReference>
<keyword evidence="2" id="KW-1185">Reference proteome</keyword>
<dbReference type="Gene3D" id="3.40.50.1240">
    <property type="entry name" value="Phosphoglycerate mutase-like"/>
    <property type="match status" value="1"/>
</dbReference>
<dbReference type="InterPro" id="IPR013078">
    <property type="entry name" value="His_Pase_superF_clade-1"/>
</dbReference>
<evidence type="ECO:0008006" key="3">
    <source>
        <dbReference type="Google" id="ProtNLM"/>
    </source>
</evidence>
<dbReference type="PANTHER" id="PTHR16469">
    <property type="entry name" value="UBIQUITIN-ASSOCIATED AND SH3 DOMAIN-CONTAINING BA-RELATED"/>
    <property type="match status" value="1"/>
</dbReference>
<reference evidence="1" key="1">
    <citation type="submission" date="2022-03" db="EMBL/GenBank/DDBJ databases">
        <title>A functionally conserved STORR gene fusion in Papaver species that diverged 16.8 million years ago.</title>
        <authorList>
            <person name="Catania T."/>
        </authorList>
    </citation>
    <scope>NUCLEOTIDE SEQUENCE</scope>
    <source>
        <strain evidence="1">S-191538</strain>
    </source>
</reference>
<dbReference type="InterPro" id="IPR051710">
    <property type="entry name" value="Phosphatase_SH3-domain"/>
</dbReference>
<comment type="caution">
    <text evidence="1">The sequence shown here is derived from an EMBL/GenBank/DDBJ whole genome shotgun (WGS) entry which is preliminary data.</text>
</comment>
<organism evidence="1 2">
    <name type="scientific">Papaver nudicaule</name>
    <name type="common">Iceland poppy</name>
    <dbReference type="NCBI Taxonomy" id="74823"/>
    <lineage>
        <taxon>Eukaryota</taxon>
        <taxon>Viridiplantae</taxon>
        <taxon>Streptophyta</taxon>
        <taxon>Embryophyta</taxon>
        <taxon>Tracheophyta</taxon>
        <taxon>Spermatophyta</taxon>
        <taxon>Magnoliopsida</taxon>
        <taxon>Ranunculales</taxon>
        <taxon>Papaveraceae</taxon>
        <taxon>Papaveroideae</taxon>
        <taxon>Papaver</taxon>
    </lineage>
</organism>
<accession>A0AA41RRY9</accession>
<dbReference type="Proteomes" id="UP001177140">
    <property type="component" value="Unassembled WGS sequence"/>
</dbReference>
<dbReference type="SUPFAM" id="SSF53254">
    <property type="entry name" value="Phosphoglycerate mutase-like"/>
    <property type="match status" value="1"/>
</dbReference>